<evidence type="ECO:0000313" key="1">
    <source>
        <dbReference type="EMBL" id="AMO94843.1"/>
    </source>
</evidence>
<dbReference type="AlphaFoldDB" id="A0A127PAS7"/>
<sequence>MESSFDNVSLQDLIPKFLTPKFSLQDLTPKFSKFRFS</sequence>
<gene>
    <name evidence="1" type="ORF">CFter6_2154</name>
</gene>
<proteinExistence type="predicted"/>
<evidence type="ECO:0000313" key="2">
    <source>
        <dbReference type="Proteomes" id="UP000072421"/>
    </source>
</evidence>
<reference evidence="1 2" key="1">
    <citation type="submission" date="2015-11" db="EMBL/GenBank/DDBJ databases">
        <title>Exploring the genomic traits of fungus-feeding bacterial genus Collimonas.</title>
        <authorList>
            <person name="Song C."/>
            <person name="Schmidt R."/>
            <person name="de Jager V."/>
            <person name="Krzyzanowska D."/>
            <person name="Jongedijk E."/>
            <person name="Cankar K."/>
            <person name="Beekwilder J."/>
            <person name="van Veen A."/>
            <person name="de Boer W."/>
            <person name="van Veen J.A."/>
            <person name="Garbeva P."/>
        </authorList>
    </citation>
    <scope>NUCLEOTIDE SEQUENCE [LARGE SCALE GENOMIC DNA]</scope>
    <source>
        <strain evidence="1 2">Ter6</strain>
    </source>
</reference>
<dbReference type="Proteomes" id="UP000072421">
    <property type="component" value="Chromosome"/>
</dbReference>
<name>A0A127PAS7_9BURK</name>
<dbReference type="PATRIC" id="fig|158899.10.peg.2156"/>
<organism evidence="1">
    <name type="scientific">Collimonas fungivorans</name>
    <dbReference type="NCBI Taxonomy" id="158899"/>
    <lineage>
        <taxon>Bacteria</taxon>
        <taxon>Pseudomonadati</taxon>
        <taxon>Pseudomonadota</taxon>
        <taxon>Betaproteobacteria</taxon>
        <taxon>Burkholderiales</taxon>
        <taxon>Oxalobacteraceae</taxon>
        <taxon>Collimonas</taxon>
    </lineage>
</organism>
<dbReference type="EMBL" id="CP013232">
    <property type="protein sequence ID" value="AMO94843.1"/>
    <property type="molecule type" value="Genomic_DNA"/>
</dbReference>
<protein>
    <submittedName>
        <fullName evidence="1">Uncharacterized protein</fullName>
    </submittedName>
</protein>
<accession>A0A127PAS7</accession>